<keyword evidence="2" id="KW-1185">Reference proteome</keyword>
<accession>A0A026X3A9</accession>
<proteinExistence type="predicted"/>
<reference evidence="1 2" key="1">
    <citation type="journal article" date="2014" name="Curr. Biol.">
        <title>The genome of the clonal raider ant Cerapachys biroi.</title>
        <authorList>
            <person name="Oxley P.R."/>
            <person name="Ji L."/>
            <person name="Fetter-Pruneda I."/>
            <person name="McKenzie S.K."/>
            <person name="Li C."/>
            <person name="Hu H."/>
            <person name="Zhang G."/>
            <person name="Kronauer D.J."/>
        </authorList>
    </citation>
    <scope>NUCLEOTIDE SEQUENCE [LARGE SCALE GENOMIC DNA]</scope>
</reference>
<dbReference type="Proteomes" id="UP000053097">
    <property type="component" value="Unassembled WGS sequence"/>
</dbReference>
<evidence type="ECO:0000313" key="1">
    <source>
        <dbReference type="EMBL" id="EZA62573.1"/>
    </source>
</evidence>
<protein>
    <submittedName>
        <fullName evidence="1">Uncharacterized protein</fullName>
    </submittedName>
</protein>
<organism evidence="1 2">
    <name type="scientific">Ooceraea biroi</name>
    <name type="common">Clonal raider ant</name>
    <name type="synonym">Cerapachys biroi</name>
    <dbReference type="NCBI Taxonomy" id="2015173"/>
    <lineage>
        <taxon>Eukaryota</taxon>
        <taxon>Metazoa</taxon>
        <taxon>Ecdysozoa</taxon>
        <taxon>Arthropoda</taxon>
        <taxon>Hexapoda</taxon>
        <taxon>Insecta</taxon>
        <taxon>Pterygota</taxon>
        <taxon>Neoptera</taxon>
        <taxon>Endopterygota</taxon>
        <taxon>Hymenoptera</taxon>
        <taxon>Apocrita</taxon>
        <taxon>Aculeata</taxon>
        <taxon>Formicoidea</taxon>
        <taxon>Formicidae</taxon>
        <taxon>Dorylinae</taxon>
        <taxon>Ooceraea</taxon>
    </lineage>
</organism>
<dbReference type="AlphaFoldDB" id="A0A026X3A9"/>
<evidence type="ECO:0000313" key="2">
    <source>
        <dbReference type="Proteomes" id="UP000053097"/>
    </source>
</evidence>
<name>A0A026X3A9_OOCBI</name>
<sequence length="54" mass="6304">NSLSGKNFDSSEICKNYLKQFVAQKIGNFYINGIVELPQRWQKVIDKYSAYIDE</sequence>
<gene>
    <name evidence="1" type="ORF">X777_10203</name>
</gene>
<feature type="non-terminal residue" evidence="1">
    <location>
        <position position="1"/>
    </location>
</feature>
<dbReference type="EMBL" id="KK107020">
    <property type="protein sequence ID" value="EZA62573.1"/>
    <property type="molecule type" value="Genomic_DNA"/>
</dbReference>